<dbReference type="EMBL" id="JAGTUF010000007">
    <property type="protein sequence ID" value="MBR9971966.1"/>
    <property type="molecule type" value="Genomic_DNA"/>
</dbReference>
<comment type="caution">
    <text evidence="1">The sequence shown here is derived from an EMBL/GenBank/DDBJ whole genome shotgun (WGS) entry which is preliminary data.</text>
</comment>
<keyword evidence="2" id="KW-1185">Reference proteome</keyword>
<sequence length="85" mass="9528">MRGEVLLFLPVAGGLRITDEFQHTTYGQLTTTSLGRPHYPHQRERFRFCLSIDLGGGIVCTEVFDDLAQAQAFAETFLRRQGVLG</sequence>
<reference evidence="1 2" key="1">
    <citation type="submission" date="2021-04" db="EMBL/GenBank/DDBJ databases">
        <title>Magnetospirillum sulfuroxidans sp. nov., a facultative chemolithoautotrophic sulfur-oxidizing alphaproteobacterium isolated from freshwater sediment and proposals for Paramagetospirillum gen. nov., and Magnetospirillaceae fam. nov.</title>
        <authorList>
            <person name="Koziaeva V."/>
            <person name="Geelhoed J.S."/>
            <person name="Sorokin D.Y."/>
            <person name="Grouzdev D.S."/>
        </authorList>
    </citation>
    <scope>NUCLEOTIDE SEQUENCE [LARGE SCALE GENOMIC DNA]</scope>
    <source>
        <strain evidence="1 2">J10</strain>
    </source>
</reference>
<dbReference type="Proteomes" id="UP000680714">
    <property type="component" value="Unassembled WGS sequence"/>
</dbReference>
<evidence type="ECO:0000313" key="2">
    <source>
        <dbReference type="Proteomes" id="UP000680714"/>
    </source>
</evidence>
<proteinExistence type="predicted"/>
<dbReference type="RefSeq" id="WP_211548254.1">
    <property type="nucleotide sequence ID" value="NZ_JAGTUF010000007.1"/>
</dbReference>
<organism evidence="1 2">
    <name type="scientific">Magnetospirillum sulfuroxidans</name>
    <dbReference type="NCBI Taxonomy" id="611300"/>
    <lineage>
        <taxon>Bacteria</taxon>
        <taxon>Pseudomonadati</taxon>
        <taxon>Pseudomonadota</taxon>
        <taxon>Alphaproteobacteria</taxon>
        <taxon>Rhodospirillales</taxon>
        <taxon>Rhodospirillaceae</taxon>
        <taxon>Magnetospirillum</taxon>
    </lineage>
</organism>
<name>A0ABS5IC12_9PROT</name>
<gene>
    <name evidence="1" type="ORF">KEC16_09585</name>
</gene>
<evidence type="ECO:0000313" key="1">
    <source>
        <dbReference type="EMBL" id="MBR9971966.1"/>
    </source>
</evidence>
<accession>A0ABS5IC12</accession>
<protein>
    <submittedName>
        <fullName evidence="1">Uncharacterized protein</fullName>
    </submittedName>
</protein>